<keyword evidence="6" id="KW-1133">Transmembrane helix</keyword>
<organism evidence="14 15">
    <name type="scientific">Acorus gramineus</name>
    <name type="common">Dwarf sweet flag</name>
    <dbReference type="NCBI Taxonomy" id="55184"/>
    <lineage>
        <taxon>Eukaryota</taxon>
        <taxon>Viridiplantae</taxon>
        <taxon>Streptophyta</taxon>
        <taxon>Embryophyta</taxon>
        <taxon>Tracheophyta</taxon>
        <taxon>Spermatophyta</taxon>
        <taxon>Magnoliopsida</taxon>
        <taxon>Liliopsida</taxon>
        <taxon>Acoraceae</taxon>
        <taxon>Acorus</taxon>
    </lineage>
</organism>
<dbReference type="GO" id="GO:0020037">
    <property type="term" value="F:heme binding"/>
    <property type="evidence" value="ECO:0007669"/>
    <property type="project" value="InterPro"/>
</dbReference>
<accession>A0AAV9BHC8</accession>
<comment type="subcellular location">
    <subcellularLocation>
        <location evidence="1">Membrane</location>
        <topology evidence="1">Single-pass membrane protein</topology>
    </subcellularLocation>
</comment>
<dbReference type="Pfam" id="PF00067">
    <property type="entry name" value="p450"/>
    <property type="match status" value="1"/>
</dbReference>
<keyword evidence="7 12" id="KW-0560">Oxidoreductase</keyword>
<gene>
    <name evidence="14" type="ORF">QJS04_geneDACA011679</name>
</gene>
<dbReference type="GO" id="GO:0004497">
    <property type="term" value="F:monooxygenase activity"/>
    <property type="evidence" value="ECO:0007669"/>
    <property type="project" value="UniProtKB-KW"/>
</dbReference>
<sequence length="508" mass="57850">MLSPLSLTFLSILLILVASRFAHSLIWVPRSIERRLRRQGVRGPSRSLISGNAGDIRRLIAGANKAEAIHGGFEHGGVVGRVLPHYELWSRLYGKSFLFWFGSKPRLVVTEPELIKEVMLDRAGSFERVRFNPLSKHLFGEGLVGLDGAKWVQHRRVISPAFNIERVKGWVPAIVTSTLKMLEGWGRGSEGREFELDVHKELHNFTADVISRVAFGSCFEEGKQIFQMQEEQMHLVSIALRSIYIPGFRFLPTKRNRKRWQLDKEIRRLLRNLIEANGKASENSKNLLGLMISANKSQEDEKDRMTIDDIIDECKTFYFAGKDTTANLLTWALLLLALHQDWQRKAREEIFQVCGSHHEPPNADHLSNLKILGMIINETLRLYPPAVFLMRQTTKDVRLGGLEIPSGTQLYMPTISVHRDTQIWGEDAHRFDPSRFIEQRMHLASFFPFGLGQRICVGQNLALVEAKIALVMVLQRFSLAISPSYAHAPMLLLTLQPQFGAQILLHKI</sequence>
<keyword evidence="3 11" id="KW-0349">Heme</keyword>
<feature type="binding site" description="axial binding residue" evidence="11">
    <location>
        <position position="456"/>
    </location>
    <ligand>
        <name>heme</name>
        <dbReference type="ChEBI" id="CHEBI:30413"/>
    </ligand>
    <ligandPart>
        <name>Fe</name>
        <dbReference type="ChEBI" id="CHEBI:18248"/>
    </ligandPart>
</feature>
<evidence type="ECO:0000256" key="6">
    <source>
        <dbReference type="ARBA" id="ARBA00022989"/>
    </source>
</evidence>
<dbReference type="AlphaFoldDB" id="A0AAV9BHC8"/>
<keyword evidence="5 11" id="KW-0479">Metal-binding</keyword>
<reference evidence="14" key="2">
    <citation type="submission" date="2023-06" db="EMBL/GenBank/DDBJ databases">
        <authorList>
            <person name="Ma L."/>
            <person name="Liu K.-W."/>
            <person name="Li Z."/>
            <person name="Hsiao Y.-Y."/>
            <person name="Qi Y."/>
            <person name="Fu T."/>
            <person name="Tang G."/>
            <person name="Zhang D."/>
            <person name="Sun W.-H."/>
            <person name="Liu D.-K."/>
            <person name="Li Y."/>
            <person name="Chen G.-Z."/>
            <person name="Liu X.-D."/>
            <person name="Liao X.-Y."/>
            <person name="Jiang Y.-T."/>
            <person name="Yu X."/>
            <person name="Hao Y."/>
            <person name="Huang J."/>
            <person name="Zhao X.-W."/>
            <person name="Ke S."/>
            <person name="Chen Y.-Y."/>
            <person name="Wu W.-L."/>
            <person name="Hsu J.-L."/>
            <person name="Lin Y.-F."/>
            <person name="Huang M.-D."/>
            <person name="Li C.-Y."/>
            <person name="Huang L."/>
            <person name="Wang Z.-W."/>
            <person name="Zhao X."/>
            <person name="Zhong W.-Y."/>
            <person name="Peng D.-H."/>
            <person name="Ahmad S."/>
            <person name="Lan S."/>
            <person name="Zhang J.-S."/>
            <person name="Tsai W.-C."/>
            <person name="Van De Peer Y."/>
            <person name="Liu Z.-J."/>
        </authorList>
    </citation>
    <scope>NUCLEOTIDE SEQUENCE</scope>
    <source>
        <strain evidence="14">SCP</strain>
        <tissue evidence="14">Leaves</tissue>
    </source>
</reference>
<keyword evidence="8 11" id="KW-0408">Iron</keyword>
<feature type="chain" id="PRO_5043900130" evidence="13">
    <location>
        <begin position="25"/>
        <end position="508"/>
    </location>
</feature>
<dbReference type="GO" id="GO:0016705">
    <property type="term" value="F:oxidoreductase activity, acting on paired donors, with incorporation or reduction of molecular oxygen"/>
    <property type="evidence" value="ECO:0007669"/>
    <property type="project" value="InterPro"/>
</dbReference>
<dbReference type="PRINTS" id="PR00463">
    <property type="entry name" value="EP450I"/>
</dbReference>
<feature type="signal peptide" evidence="13">
    <location>
        <begin position="1"/>
        <end position="24"/>
    </location>
</feature>
<evidence type="ECO:0000256" key="8">
    <source>
        <dbReference type="ARBA" id="ARBA00023004"/>
    </source>
</evidence>
<keyword evidence="9 12" id="KW-0503">Monooxygenase</keyword>
<keyword evidence="10" id="KW-0472">Membrane</keyword>
<name>A0AAV9BHC8_ACOGR</name>
<evidence type="ECO:0000256" key="13">
    <source>
        <dbReference type="SAM" id="SignalP"/>
    </source>
</evidence>
<dbReference type="InterPro" id="IPR001128">
    <property type="entry name" value="Cyt_P450"/>
</dbReference>
<dbReference type="PANTHER" id="PTHR24282">
    <property type="entry name" value="CYTOCHROME P450 FAMILY MEMBER"/>
    <property type="match status" value="1"/>
</dbReference>
<evidence type="ECO:0000313" key="14">
    <source>
        <dbReference type="EMBL" id="KAK1275777.1"/>
    </source>
</evidence>
<dbReference type="GO" id="GO:0005506">
    <property type="term" value="F:iron ion binding"/>
    <property type="evidence" value="ECO:0007669"/>
    <property type="project" value="InterPro"/>
</dbReference>
<dbReference type="SUPFAM" id="SSF48264">
    <property type="entry name" value="Cytochrome P450"/>
    <property type="match status" value="1"/>
</dbReference>
<evidence type="ECO:0000256" key="2">
    <source>
        <dbReference type="ARBA" id="ARBA00010617"/>
    </source>
</evidence>
<reference evidence="14" key="1">
    <citation type="journal article" date="2023" name="Nat. Commun.">
        <title>Diploid and tetraploid genomes of Acorus and the evolution of monocots.</title>
        <authorList>
            <person name="Ma L."/>
            <person name="Liu K.W."/>
            <person name="Li Z."/>
            <person name="Hsiao Y.Y."/>
            <person name="Qi Y."/>
            <person name="Fu T."/>
            <person name="Tang G.D."/>
            <person name="Zhang D."/>
            <person name="Sun W.H."/>
            <person name="Liu D.K."/>
            <person name="Li Y."/>
            <person name="Chen G.Z."/>
            <person name="Liu X.D."/>
            <person name="Liao X.Y."/>
            <person name="Jiang Y.T."/>
            <person name="Yu X."/>
            <person name="Hao Y."/>
            <person name="Huang J."/>
            <person name="Zhao X.W."/>
            <person name="Ke S."/>
            <person name="Chen Y.Y."/>
            <person name="Wu W.L."/>
            <person name="Hsu J.L."/>
            <person name="Lin Y.F."/>
            <person name="Huang M.D."/>
            <person name="Li C.Y."/>
            <person name="Huang L."/>
            <person name="Wang Z.W."/>
            <person name="Zhao X."/>
            <person name="Zhong W.Y."/>
            <person name="Peng D.H."/>
            <person name="Ahmad S."/>
            <person name="Lan S."/>
            <person name="Zhang J.S."/>
            <person name="Tsai W.C."/>
            <person name="Van de Peer Y."/>
            <person name="Liu Z.J."/>
        </authorList>
    </citation>
    <scope>NUCLEOTIDE SEQUENCE</scope>
    <source>
        <strain evidence="14">SCP</strain>
    </source>
</reference>
<evidence type="ECO:0000256" key="11">
    <source>
        <dbReference type="PIRSR" id="PIRSR602401-1"/>
    </source>
</evidence>
<keyword evidence="15" id="KW-1185">Reference proteome</keyword>
<dbReference type="InterPro" id="IPR036396">
    <property type="entry name" value="Cyt_P450_sf"/>
</dbReference>
<evidence type="ECO:0000256" key="9">
    <source>
        <dbReference type="ARBA" id="ARBA00023033"/>
    </source>
</evidence>
<dbReference type="InterPro" id="IPR017972">
    <property type="entry name" value="Cyt_P450_CS"/>
</dbReference>
<evidence type="ECO:0000256" key="7">
    <source>
        <dbReference type="ARBA" id="ARBA00023002"/>
    </source>
</evidence>
<dbReference type="InterPro" id="IPR002401">
    <property type="entry name" value="Cyt_P450_E_grp-I"/>
</dbReference>
<dbReference type="Proteomes" id="UP001179952">
    <property type="component" value="Unassembled WGS sequence"/>
</dbReference>
<evidence type="ECO:0000256" key="1">
    <source>
        <dbReference type="ARBA" id="ARBA00004167"/>
    </source>
</evidence>
<dbReference type="FunFam" id="1.10.630.10:FF:000029">
    <property type="entry name" value="Cytochrome P450 734A1"/>
    <property type="match status" value="1"/>
</dbReference>
<dbReference type="GO" id="GO:0008202">
    <property type="term" value="P:steroid metabolic process"/>
    <property type="evidence" value="ECO:0007669"/>
    <property type="project" value="UniProtKB-ARBA"/>
</dbReference>
<protein>
    <submittedName>
        <fullName evidence="14">Cytochrome P450</fullName>
    </submittedName>
</protein>
<dbReference type="PROSITE" id="PS00086">
    <property type="entry name" value="CYTOCHROME_P450"/>
    <property type="match status" value="1"/>
</dbReference>
<dbReference type="PRINTS" id="PR00385">
    <property type="entry name" value="P450"/>
</dbReference>
<comment type="cofactor">
    <cofactor evidence="11">
        <name>heme</name>
        <dbReference type="ChEBI" id="CHEBI:30413"/>
    </cofactor>
</comment>
<comment type="similarity">
    <text evidence="2 12">Belongs to the cytochrome P450 family.</text>
</comment>
<keyword evidence="13" id="KW-0732">Signal</keyword>
<proteinExistence type="inferred from homology"/>
<dbReference type="InterPro" id="IPR050665">
    <property type="entry name" value="Cytochrome_P450_Monooxygen"/>
</dbReference>
<dbReference type="PANTHER" id="PTHR24282:SF211">
    <property type="entry name" value="CYTOCHROME P450-RELATED"/>
    <property type="match status" value="1"/>
</dbReference>
<evidence type="ECO:0000256" key="12">
    <source>
        <dbReference type="RuleBase" id="RU000461"/>
    </source>
</evidence>
<evidence type="ECO:0000256" key="4">
    <source>
        <dbReference type="ARBA" id="ARBA00022692"/>
    </source>
</evidence>
<evidence type="ECO:0000256" key="3">
    <source>
        <dbReference type="ARBA" id="ARBA00022617"/>
    </source>
</evidence>
<keyword evidence="4" id="KW-0812">Transmembrane</keyword>
<dbReference type="GO" id="GO:0016020">
    <property type="term" value="C:membrane"/>
    <property type="evidence" value="ECO:0007669"/>
    <property type="project" value="UniProtKB-SubCell"/>
</dbReference>
<evidence type="ECO:0000256" key="5">
    <source>
        <dbReference type="ARBA" id="ARBA00022723"/>
    </source>
</evidence>
<evidence type="ECO:0000256" key="10">
    <source>
        <dbReference type="ARBA" id="ARBA00023136"/>
    </source>
</evidence>
<dbReference type="EMBL" id="JAUJYN010000003">
    <property type="protein sequence ID" value="KAK1275777.1"/>
    <property type="molecule type" value="Genomic_DNA"/>
</dbReference>
<dbReference type="Gene3D" id="1.10.630.10">
    <property type="entry name" value="Cytochrome P450"/>
    <property type="match status" value="1"/>
</dbReference>
<evidence type="ECO:0000313" key="15">
    <source>
        <dbReference type="Proteomes" id="UP001179952"/>
    </source>
</evidence>
<comment type="caution">
    <text evidence="14">The sequence shown here is derived from an EMBL/GenBank/DDBJ whole genome shotgun (WGS) entry which is preliminary data.</text>
</comment>